<organism evidence="1 2">
    <name type="scientific">Rubripirellula obstinata</name>
    <dbReference type="NCBI Taxonomy" id="406547"/>
    <lineage>
        <taxon>Bacteria</taxon>
        <taxon>Pseudomonadati</taxon>
        <taxon>Planctomycetota</taxon>
        <taxon>Planctomycetia</taxon>
        <taxon>Pirellulales</taxon>
        <taxon>Pirellulaceae</taxon>
        <taxon>Rubripirellula</taxon>
    </lineage>
</organism>
<proteinExistence type="predicted"/>
<accession>A0A5B1CEV8</accession>
<dbReference type="InterPro" id="IPR007367">
    <property type="entry name" value="DUF433"/>
</dbReference>
<dbReference type="SUPFAM" id="SSF46689">
    <property type="entry name" value="Homeodomain-like"/>
    <property type="match status" value="1"/>
</dbReference>
<dbReference type="InterPro" id="IPR009057">
    <property type="entry name" value="Homeodomain-like_sf"/>
</dbReference>
<dbReference type="EMBL" id="VRLW01000001">
    <property type="protein sequence ID" value="KAA1259096.1"/>
    <property type="molecule type" value="Genomic_DNA"/>
</dbReference>
<protein>
    <recommendedName>
        <fullName evidence="3">DUF433 domain-containing protein</fullName>
    </recommendedName>
</protein>
<dbReference type="PANTHER" id="PTHR34849:SF3">
    <property type="entry name" value="SSR2962 PROTEIN"/>
    <property type="match status" value="1"/>
</dbReference>
<dbReference type="RefSeq" id="WP_200836751.1">
    <property type="nucleotide sequence ID" value="NZ_LWSK01000117.1"/>
</dbReference>
<dbReference type="InterPro" id="IPR036388">
    <property type="entry name" value="WH-like_DNA-bd_sf"/>
</dbReference>
<dbReference type="Proteomes" id="UP000322699">
    <property type="component" value="Unassembled WGS sequence"/>
</dbReference>
<dbReference type="PANTHER" id="PTHR34849">
    <property type="entry name" value="SSL5025 PROTEIN"/>
    <property type="match status" value="1"/>
</dbReference>
<evidence type="ECO:0000313" key="1">
    <source>
        <dbReference type="EMBL" id="KAA1259096.1"/>
    </source>
</evidence>
<dbReference type="Pfam" id="PF04255">
    <property type="entry name" value="DUF433"/>
    <property type="match status" value="1"/>
</dbReference>
<reference evidence="1 2" key="1">
    <citation type="submission" date="2019-08" db="EMBL/GenBank/DDBJ databases">
        <title>Deep-cultivation of Planctomycetes and their phenomic and genomic characterization uncovers novel biology.</title>
        <authorList>
            <person name="Wiegand S."/>
            <person name="Jogler M."/>
            <person name="Boedeker C."/>
            <person name="Pinto D."/>
            <person name="Vollmers J."/>
            <person name="Rivas-Marin E."/>
            <person name="Kohn T."/>
            <person name="Peeters S.H."/>
            <person name="Heuer A."/>
            <person name="Rast P."/>
            <person name="Oberbeckmann S."/>
            <person name="Bunk B."/>
            <person name="Jeske O."/>
            <person name="Meyerdierks A."/>
            <person name="Storesund J.E."/>
            <person name="Kallscheuer N."/>
            <person name="Luecker S."/>
            <person name="Lage O.M."/>
            <person name="Pohl T."/>
            <person name="Merkel B.J."/>
            <person name="Hornburger P."/>
            <person name="Mueller R.-W."/>
            <person name="Bruemmer F."/>
            <person name="Labrenz M."/>
            <person name="Spormann A.M."/>
            <person name="Op Den Camp H."/>
            <person name="Overmann J."/>
            <person name="Amann R."/>
            <person name="Jetten M.S.M."/>
            <person name="Mascher T."/>
            <person name="Medema M.H."/>
            <person name="Devos D.P."/>
            <person name="Kaster A.-K."/>
            <person name="Ovreas L."/>
            <person name="Rohde M."/>
            <person name="Galperin M.Y."/>
            <person name="Jogler C."/>
        </authorList>
    </citation>
    <scope>NUCLEOTIDE SEQUENCE [LARGE SCALE GENOMIC DNA]</scope>
    <source>
        <strain evidence="1 2">LF1</strain>
    </source>
</reference>
<evidence type="ECO:0000313" key="2">
    <source>
        <dbReference type="Proteomes" id="UP000322699"/>
    </source>
</evidence>
<keyword evidence="2" id="KW-1185">Reference proteome</keyword>
<gene>
    <name evidence="1" type="ORF">LF1_16240</name>
</gene>
<sequence length="76" mass="8412">MFNRIVCNPEILGGKPTIKGTRISVEIILEWIASGGTPDTIVQEYNHLKKEDVEQALRYAAASFREGVVLQTNIAP</sequence>
<dbReference type="AlphaFoldDB" id="A0A5B1CEV8"/>
<evidence type="ECO:0008006" key="3">
    <source>
        <dbReference type="Google" id="ProtNLM"/>
    </source>
</evidence>
<dbReference type="Gene3D" id="1.10.10.10">
    <property type="entry name" value="Winged helix-like DNA-binding domain superfamily/Winged helix DNA-binding domain"/>
    <property type="match status" value="1"/>
</dbReference>
<name>A0A5B1CEV8_9BACT</name>
<comment type="caution">
    <text evidence="1">The sequence shown here is derived from an EMBL/GenBank/DDBJ whole genome shotgun (WGS) entry which is preliminary data.</text>
</comment>